<dbReference type="GO" id="GO:0005634">
    <property type="term" value="C:nucleus"/>
    <property type="evidence" value="ECO:0007669"/>
    <property type="project" value="TreeGrafter"/>
</dbReference>
<keyword evidence="1" id="KW-1133">Transmembrane helix</keyword>
<dbReference type="PANTHER" id="PTHR31398">
    <property type="entry name" value="MEIOTIC NUCLEAR DIVISION PROTEIN 1 HOMOLOG"/>
    <property type="match status" value="1"/>
</dbReference>
<evidence type="ECO:0000313" key="3">
    <source>
        <dbReference type="Proteomes" id="UP000008983"/>
    </source>
</evidence>
<dbReference type="PANTHER" id="PTHR31398:SF0">
    <property type="entry name" value="MEIOTIC NUCLEAR DIVISION PROTEIN 1 HOMOLOG"/>
    <property type="match status" value="1"/>
</dbReference>
<gene>
    <name evidence="2" type="ORF">IMG5_070730</name>
</gene>
<dbReference type="RefSeq" id="XP_004036777.1">
    <property type="nucleotide sequence ID" value="XM_004036729.1"/>
</dbReference>
<accession>G0QPS6</accession>
<organism evidence="2 3">
    <name type="scientific">Ichthyophthirius multifiliis</name>
    <name type="common">White spot disease agent</name>
    <name type="synonym">Ich</name>
    <dbReference type="NCBI Taxonomy" id="5932"/>
    <lineage>
        <taxon>Eukaryota</taxon>
        <taxon>Sar</taxon>
        <taxon>Alveolata</taxon>
        <taxon>Ciliophora</taxon>
        <taxon>Intramacronucleata</taxon>
        <taxon>Oligohymenophorea</taxon>
        <taxon>Hymenostomatida</taxon>
        <taxon>Ophryoglenina</taxon>
        <taxon>Ichthyophthirius</taxon>
    </lineage>
</organism>
<dbReference type="EMBL" id="GL983575">
    <property type="protein sequence ID" value="EGR32791.1"/>
    <property type="molecule type" value="Genomic_DNA"/>
</dbReference>
<evidence type="ECO:0008006" key="4">
    <source>
        <dbReference type="Google" id="ProtNLM"/>
    </source>
</evidence>
<dbReference type="GeneID" id="14908954"/>
<evidence type="ECO:0000256" key="1">
    <source>
        <dbReference type="SAM" id="Phobius"/>
    </source>
</evidence>
<evidence type="ECO:0000313" key="2">
    <source>
        <dbReference type="EMBL" id="EGR32791.1"/>
    </source>
</evidence>
<protein>
    <recommendedName>
        <fullName evidence="4">Transmembrane protein</fullName>
    </recommendedName>
</protein>
<reference evidence="2 3" key="1">
    <citation type="submission" date="2011-07" db="EMBL/GenBank/DDBJ databases">
        <authorList>
            <person name="Coyne R."/>
            <person name="Brami D."/>
            <person name="Johnson J."/>
            <person name="Hostetler J."/>
            <person name="Hannick L."/>
            <person name="Clark T."/>
            <person name="Cassidy-Hanley D."/>
            <person name="Inman J."/>
        </authorList>
    </citation>
    <scope>NUCLEOTIDE SEQUENCE [LARGE SCALE GENOMIC DNA]</scope>
    <source>
        <strain evidence="2 3">G5</strain>
    </source>
</reference>
<dbReference type="Proteomes" id="UP000008983">
    <property type="component" value="Unassembled WGS sequence"/>
</dbReference>
<dbReference type="OrthoDB" id="10678216at2759"/>
<name>G0QPS6_ICHMU</name>
<keyword evidence="1" id="KW-0472">Membrane</keyword>
<dbReference type="GO" id="GO:0007131">
    <property type="term" value="P:reciprocal meiotic recombination"/>
    <property type="evidence" value="ECO:0007669"/>
    <property type="project" value="TreeGrafter"/>
</dbReference>
<keyword evidence="1" id="KW-0812">Transmembrane</keyword>
<dbReference type="InParanoid" id="G0QPS6"/>
<sequence length="597" mass="71292">MVFFNKYLNLIRKADLFGIPVNFNINQQDKYKTSIGGFFSLIMLMIVFIFFWTKTIDFLTKQNIIIQTKTQFIQDPPAKNITSNSFMFAIRLDQDDFIKNPFFNVTLIKRFDYLITLQGQFNSQTFQFAKFEIKLCDQKNQVIGNCHSEEKVEEYVKQQGGSVGVALVITSSILNQENSKNYNQYYLNEDHYFTFVPKKMRKNTDTYLRTVTIQTDESLTPYQNIYNENIELYELNDMKTTTELDNNTNTYIQIYLRASQIYKIYQRSYQKISDMLSHLGGFIQIIFVSISIIMIQYNKFQFTLDLANELYQFDFEDQQNNQIESNNQEIQQSQIQRNSSDFKNNYKLLKKNSENTQVTFNINNNDKNVKQKIIILYFYLLNIQIRLLILKIIQLIIIIKKITIGYSKQMFYQLNQLKGLNLQSKKNYIIEQFQRIVNLNYKNKLQFCQIFNFCKINKLRYELLQKSKQQISKDLDIFLILDKLQEIDKLKQIFLNEQQLNLFNFIQKPKISRKNQINLKQVFKANIYRNTQQKISTQQSPLQNKQTSKKRFNSLFNLKDKFQNIEAFQVNLYQNLQQNILFHLFIEIILILLFIIG</sequence>
<feature type="transmembrane region" description="Helical" evidence="1">
    <location>
        <begin position="374"/>
        <end position="399"/>
    </location>
</feature>
<dbReference type="eggNOG" id="ENOG502SJ6P">
    <property type="taxonomic scope" value="Eukaryota"/>
</dbReference>
<feature type="transmembrane region" description="Helical" evidence="1">
    <location>
        <begin position="35"/>
        <end position="53"/>
    </location>
</feature>
<feature type="transmembrane region" description="Helical" evidence="1">
    <location>
        <begin position="276"/>
        <end position="297"/>
    </location>
</feature>
<proteinExistence type="predicted"/>
<dbReference type="OMA" id="SYQTAMG"/>
<keyword evidence="3" id="KW-1185">Reference proteome</keyword>
<dbReference type="AlphaFoldDB" id="G0QPS6"/>
<feature type="transmembrane region" description="Helical" evidence="1">
    <location>
        <begin position="580"/>
        <end position="596"/>
    </location>
</feature>